<dbReference type="VEuPathDB" id="TriTrypDB:TcIL3000_5_3470"/>
<dbReference type="AlphaFoldDB" id="G0ULV4"/>
<accession>G0ULV4</accession>
<feature type="chain" id="PRO_5003410531" evidence="1">
    <location>
        <begin position="20"/>
        <end position="166"/>
    </location>
</feature>
<protein>
    <submittedName>
        <fullName evidence="2">Uncharacterized protein TCIL3000_5_3470</fullName>
    </submittedName>
</protein>
<reference evidence="2" key="1">
    <citation type="journal article" date="2012" name="Proc. Natl. Acad. Sci. U.S.A.">
        <title>Antigenic diversity is generated by distinct evolutionary mechanisms in African trypanosome species.</title>
        <authorList>
            <person name="Jackson A.P."/>
            <person name="Berry A."/>
            <person name="Aslett M."/>
            <person name="Allison H.C."/>
            <person name="Burton P."/>
            <person name="Vavrova-Anderson J."/>
            <person name="Brown R."/>
            <person name="Browne H."/>
            <person name="Corton N."/>
            <person name="Hauser H."/>
            <person name="Gamble J."/>
            <person name="Gilderthorp R."/>
            <person name="Marcello L."/>
            <person name="McQuillan J."/>
            <person name="Otto T.D."/>
            <person name="Quail M.A."/>
            <person name="Sanders M.J."/>
            <person name="van Tonder A."/>
            <person name="Ginger M.L."/>
            <person name="Field M.C."/>
            <person name="Barry J.D."/>
            <person name="Hertz-Fowler C."/>
            <person name="Berriman M."/>
        </authorList>
    </citation>
    <scope>NUCLEOTIDE SEQUENCE</scope>
    <source>
        <strain evidence="2">IL3000</strain>
    </source>
</reference>
<evidence type="ECO:0000256" key="1">
    <source>
        <dbReference type="SAM" id="SignalP"/>
    </source>
</evidence>
<sequence>MRSVSRLCLALTIAPRSWASGTRGHDAGTIAPHNGPAPAVMREKSSARRCVERPQDLVWVRGTDSAGMAGAVPSRGHPAHELLGWPRRILKWMCRRRLLINLARGTALQSFNAKQAKDGHIRKGKTIPHYLASGKGPVDIPKRYGRVDRSGCANSPGWGRRKGPEW</sequence>
<organism evidence="2">
    <name type="scientific">Trypanosoma congolense (strain IL3000)</name>
    <dbReference type="NCBI Taxonomy" id="1068625"/>
    <lineage>
        <taxon>Eukaryota</taxon>
        <taxon>Discoba</taxon>
        <taxon>Euglenozoa</taxon>
        <taxon>Kinetoplastea</taxon>
        <taxon>Metakinetoplastina</taxon>
        <taxon>Trypanosomatida</taxon>
        <taxon>Trypanosomatidae</taxon>
        <taxon>Trypanosoma</taxon>
        <taxon>Nannomonas</taxon>
    </lineage>
</organism>
<keyword evidence="1" id="KW-0732">Signal</keyword>
<proteinExistence type="predicted"/>
<gene>
    <name evidence="2" type="ORF">TCIL3000_5_3470</name>
</gene>
<evidence type="ECO:0000313" key="2">
    <source>
        <dbReference type="EMBL" id="CCC90616.1"/>
    </source>
</evidence>
<dbReference type="EMBL" id="HE575318">
    <property type="protein sequence ID" value="CCC90616.1"/>
    <property type="molecule type" value="Genomic_DNA"/>
</dbReference>
<feature type="signal peptide" evidence="1">
    <location>
        <begin position="1"/>
        <end position="19"/>
    </location>
</feature>
<name>G0ULV4_TRYCI</name>